<name>A0ACB8BF23_9AGAM</name>
<comment type="caution">
    <text evidence="1">The sequence shown here is derived from an EMBL/GenBank/DDBJ whole genome shotgun (WGS) entry which is preliminary data.</text>
</comment>
<dbReference type="Proteomes" id="UP000790709">
    <property type="component" value="Unassembled WGS sequence"/>
</dbReference>
<evidence type="ECO:0000313" key="1">
    <source>
        <dbReference type="EMBL" id="KAH7923761.1"/>
    </source>
</evidence>
<dbReference type="EMBL" id="MU266443">
    <property type="protein sequence ID" value="KAH7923761.1"/>
    <property type="molecule type" value="Genomic_DNA"/>
</dbReference>
<proteinExistence type="predicted"/>
<protein>
    <submittedName>
        <fullName evidence="1">Uncharacterized protein</fullName>
    </submittedName>
</protein>
<accession>A0ACB8BF23</accession>
<evidence type="ECO:0000313" key="2">
    <source>
        <dbReference type="Proteomes" id="UP000790709"/>
    </source>
</evidence>
<keyword evidence="2" id="KW-1185">Reference proteome</keyword>
<reference evidence="1" key="1">
    <citation type="journal article" date="2021" name="New Phytol.">
        <title>Evolutionary innovations through gain and loss of genes in the ectomycorrhizal Boletales.</title>
        <authorList>
            <person name="Wu G."/>
            <person name="Miyauchi S."/>
            <person name="Morin E."/>
            <person name="Kuo A."/>
            <person name="Drula E."/>
            <person name="Varga T."/>
            <person name="Kohler A."/>
            <person name="Feng B."/>
            <person name="Cao Y."/>
            <person name="Lipzen A."/>
            <person name="Daum C."/>
            <person name="Hundley H."/>
            <person name="Pangilinan J."/>
            <person name="Johnson J."/>
            <person name="Barry K."/>
            <person name="LaButti K."/>
            <person name="Ng V."/>
            <person name="Ahrendt S."/>
            <person name="Min B."/>
            <person name="Choi I.G."/>
            <person name="Park H."/>
            <person name="Plett J.M."/>
            <person name="Magnuson J."/>
            <person name="Spatafora J.W."/>
            <person name="Nagy L.G."/>
            <person name="Henrissat B."/>
            <person name="Grigoriev I.V."/>
            <person name="Yang Z.L."/>
            <person name="Xu J."/>
            <person name="Martin F.M."/>
        </authorList>
    </citation>
    <scope>NUCLEOTIDE SEQUENCE</scope>
    <source>
        <strain evidence="1">KUC20120723A-06</strain>
    </source>
</reference>
<organism evidence="1 2">
    <name type="scientific">Leucogyrophana mollusca</name>
    <dbReference type="NCBI Taxonomy" id="85980"/>
    <lineage>
        <taxon>Eukaryota</taxon>
        <taxon>Fungi</taxon>
        <taxon>Dikarya</taxon>
        <taxon>Basidiomycota</taxon>
        <taxon>Agaricomycotina</taxon>
        <taxon>Agaricomycetes</taxon>
        <taxon>Agaricomycetidae</taxon>
        <taxon>Boletales</taxon>
        <taxon>Boletales incertae sedis</taxon>
        <taxon>Leucogyrophana</taxon>
    </lineage>
</organism>
<gene>
    <name evidence="1" type="ORF">BV22DRAFT_1035968</name>
</gene>
<sequence>MVLPNLDRPIFTSLCTIKYGTHQPRRVIRSRRILPHIHSTVSSARSAHTRTRQWCPLPPCQEGSRWHKSVSAVVHWKALTRPAVKEKLPTLKISGEYY</sequence>